<dbReference type="AlphaFoldDB" id="A0A7X6RK61"/>
<comment type="caution">
    <text evidence="1">The sequence shown here is derived from an EMBL/GenBank/DDBJ whole genome shotgun (WGS) entry which is preliminary data.</text>
</comment>
<proteinExistence type="predicted"/>
<dbReference type="EMBL" id="JAAXPE010000036">
    <property type="protein sequence ID" value="NKY88881.1"/>
    <property type="molecule type" value="Genomic_DNA"/>
</dbReference>
<protein>
    <submittedName>
        <fullName evidence="1">Uncharacterized protein</fullName>
    </submittedName>
</protein>
<dbReference type="Proteomes" id="UP000523447">
    <property type="component" value="Unassembled WGS sequence"/>
</dbReference>
<accession>A0A7X6RK61</accession>
<evidence type="ECO:0000313" key="2">
    <source>
        <dbReference type="Proteomes" id="UP000523447"/>
    </source>
</evidence>
<evidence type="ECO:0000313" key="1">
    <source>
        <dbReference type="EMBL" id="NKY88881.1"/>
    </source>
</evidence>
<dbReference type="RefSeq" id="WP_157171681.1">
    <property type="nucleotide sequence ID" value="NZ_CAWPHS010000030.1"/>
</dbReference>
<gene>
    <name evidence="1" type="ORF">HGA07_25100</name>
</gene>
<sequence length="316" mass="34798">MGIDVIGTRLHNEIMVHSAGGERVARSLRRSASKLGFDREGEQLFTSIVNEALSSGRIEDKSATEGRIECHQHWITAPDDIPVGLIIYLAPGPAPERPTYNSWVLDLESVTTRSGGDDLASLGDGRRPGEERPIRDLLTLVNFDDAPHFLSLYYDALTGKKGVLAHAYWSIRRGDHGPWKHFWSAANVDTEPDERRSVYGLTVQLRERAQLDTRSRNMVRYTSATLVMVDPRKKVVVATTGALADKMSDARLAEILEQIDFDRIVDAAADTMAEEIIDIDGAPFRVAAFLMPGAHQSPVLPVAILLVPHVDDNAAA</sequence>
<name>A0A7X6RK61_9NOCA</name>
<reference evidence="1 2" key="1">
    <citation type="submission" date="2020-04" db="EMBL/GenBank/DDBJ databases">
        <title>MicrobeNet Type strains.</title>
        <authorList>
            <person name="Nicholson A.C."/>
        </authorList>
    </citation>
    <scope>NUCLEOTIDE SEQUENCE [LARGE SCALE GENOMIC DNA]</scope>
    <source>
        <strain evidence="1 2">DSM 44445</strain>
    </source>
</reference>
<keyword evidence="2" id="KW-1185">Reference proteome</keyword>
<organism evidence="1 2">
    <name type="scientific">Nocardia veterana</name>
    <dbReference type="NCBI Taxonomy" id="132249"/>
    <lineage>
        <taxon>Bacteria</taxon>
        <taxon>Bacillati</taxon>
        <taxon>Actinomycetota</taxon>
        <taxon>Actinomycetes</taxon>
        <taxon>Mycobacteriales</taxon>
        <taxon>Nocardiaceae</taxon>
        <taxon>Nocardia</taxon>
    </lineage>
</organism>